<sequence length="289" mass="30204">MTAVVTLGRRVVRGRRRIARVPGMDRCVYALVALVVLVAVFGPVLAPASINDSTILAALQPPSAAHWLGTDQQGRDVLWRVIAGARASVLSSVLIVVGFSVIGTLVATLATLGGRWVDEIVMRVVDAGLAIPPIIFALGVAAALGPSLPSAIIAMIATGWPYTARLLRGIMKETAARPFVESAELLGVSRIRLMTRHVLPNSLDVLVVKWAGDVGNTILVLGALSFVGVAAQPPSAEWGAAVTAAKGDISTAWWPALAPGLAIAITAIAFGLLGDVLRTRFRPDLEGRP</sequence>
<evidence type="ECO:0000256" key="7">
    <source>
        <dbReference type="RuleBase" id="RU363032"/>
    </source>
</evidence>
<feature type="transmembrane region" description="Helical" evidence="7">
    <location>
        <begin position="252"/>
        <end position="273"/>
    </location>
</feature>
<keyword evidence="4 7" id="KW-0812">Transmembrane</keyword>
<evidence type="ECO:0000256" key="2">
    <source>
        <dbReference type="ARBA" id="ARBA00022448"/>
    </source>
</evidence>
<dbReference type="PANTHER" id="PTHR43386:SF1">
    <property type="entry name" value="D,D-DIPEPTIDE TRANSPORT SYSTEM PERMEASE PROTEIN DDPC-RELATED"/>
    <property type="match status" value="1"/>
</dbReference>
<reference evidence="9 10" key="1">
    <citation type="journal article" date="2019" name="Int. J. Syst. Evol. Microbiol.">
        <title>The Global Catalogue of Microorganisms (GCM) 10K type strain sequencing project: providing services to taxonomists for standard genome sequencing and annotation.</title>
        <authorList>
            <consortium name="The Broad Institute Genomics Platform"/>
            <consortium name="The Broad Institute Genome Sequencing Center for Infectious Disease"/>
            <person name="Wu L."/>
            <person name="Ma J."/>
        </authorList>
    </citation>
    <scope>NUCLEOTIDE SEQUENCE [LARGE SCALE GENOMIC DNA]</scope>
    <source>
        <strain evidence="9 10">JCM 16009</strain>
    </source>
</reference>
<feature type="transmembrane region" description="Helical" evidence="7">
    <location>
        <begin position="124"/>
        <end position="144"/>
    </location>
</feature>
<dbReference type="SUPFAM" id="SSF161098">
    <property type="entry name" value="MetI-like"/>
    <property type="match status" value="1"/>
</dbReference>
<dbReference type="Proteomes" id="UP001500449">
    <property type="component" value="Unassembled WGS sequence"/>
</dbReference>
<organism evidence="9 10">
    <name type="scientific">Pseudonocardia ailaonensis</name>
    <dbReference type="NCBI Taxonomy" id="367279"/>
    <lineage>
        <taxon>Bacteria</taxon>
        <taxon>Bacillati</taxon>
        <taxon>Actinomycetota</taxon>
        <taxon>Actinomycetes</taxon>
        <taxon>Pseudonocardiales</taxon>
        <taxon>Pseudonocardiaceae</taxon>
        <taxon>Pseudonocardia</taxon>
    </lineage>
</organism>
<evidence type="ECO:0000256" key="4">
    <source>
        <dbReference type="ARBA" id="ARBA00022692"/>
    </source>
</evidence>
<evidence type="ECO:0000256" key="1">
    <source>
        <dbReference type="ARBA" id="ARBA00004651"/>
    </source>
</evidence>
<dbReference type="InterPro" id="IPR000515">
    <property type="entry name" value="MetI-like"/>
</dbReference>
<dbReference type="Pfam" id="PF00528">
    <property type="entry name" value="BPD_transp_1"/>
    <property type="match status" value="1"/>
</dbReference>
<evidence type="ECO:0000256" key="6">
    <source>
        <dbReference type="ARBA" id="ARBA00023136"/>
    </source>
</evidence>
<keyword evidence="6 7" id="KW-0472">Membrane</keyword>
<dbReference type="EMBL" id="BAAAQK010000009">
    <property type="protein sequence ID" value="GAA1850358.1"/>
    <property type="molecule type" value="Genomic_DNA"/>
</dbReference>
<evidence type="ECO:0000313" key="10">
    <source>
        <dbReference type="Proteomes" id="UP001500449"/>
    </source>
</evidence>
<comment type="caution">
    <text evidence="9">The sequence shown here is derived from an EMBL/GenBank/DDBJ whole genome shotgun (WGS) entry which is preliminary data.</text>
</comment>
<evidence type="ECO:0000256" key="3">
    <source>
        <dbReference type="ARBA" id="ARBA00022475"/>
    </source>
</evidence>
<dbReference type="InterPro" id="IPR035906">
    <property type="entry name" value="MetI-like_sf"/>
</dbReference>
<keyword evidence="5 7" id="KW-1133">Transmembrane helix</keyword>
<dbReference type="PANTHER" id="PTHR43386">
    <property type="entry name" value="OLIGOPEPTIDE TRANSPORT SYSTEM PERMEASE PROTEIN APPC"/>
    <property type="match status" value="1"/>
</dbReference>
<evidence type="ECO:0000313" key="9">
    <source>
        <dbReference type="EMBL" id="GAA1850358.1"/>
    </source>
</evidence>
<dbReference type="RefSeq" id="WP_344417430.1">
    <property type="nucleotide sequence ID" value="NZ_BAAAQK010000009.1"/>
</dbReference>
<feature type="transmembrane region" description="Helical" evidence="7">
    <location>
        <begin position="150"/>
        <end position="167"/>
    </location>
</feature>
<evidence type="ECO:0000256" key="5">
    <source>
        <dbReference type="ARBA" id="ARBA00022989"/>
    </source>
</evidence>
<name>A0ABN2N3A0_9PSEU</name>
<accession>A0ABN2N3A0</accession>
<evidence type="ECO:0000259" key="8">
    <source>
        <dbReference type="PROSITE" id="PS50928"/>
    </source>
</evidence>
<dbReference type="CDD" id="cd06261">
    <property type="entry name" value="TM_PBP2"/>
    <property type="match status" value="1"/>
</dbReference>
<dbReference type="Gene3D" id="1.10.3720.10">
    <property type="entry name" value="MetI-like"/>
    <property type="match status" value="1"/>
</dbReference>
<feature type="domain" description="ABC transmembrane type-1" evidence="8">
    <location>
        <begin position="85"/>
        <end position="274"/>
    </location>
</feature>
<feature type="transmembrane region" description="Helical" evidence="7">
    <location>
        <begin position="89"/>
        <end position="112"/>
    </location>
</feature>
<keyword evidence="2 7" id="KW-0813">Transport</keyword>
<feature type="transmembrane region" description="Helical" evidence="7">
    <location>
        <begin position="214"/>
        <end position="232"/>
    </location>
</feature>
<proteinExistence type="inferred from homology"/>
<keyword evidence="10" id="KW-1185">Reference proteome</keyword>
<dbReference type="PROSITE" id="PS50928">
    <property type="entry name" value="ABC_TM1"/>
    <property type="match status" value="1"/>
</dbReference>
<feature type="transmembrane region" description="Helical" evidence="7">
    <location>
        <begin position="27"/>
        <end position="46"/>
    </location>
</feature>
<keyword evidence="3" id="KW-1003">Cell membrane</keyword>
<protein>
    <submittedName>
        <fullName evidence="9">D,D-dipeptide ABC transporter permease</fullName>
    </submittedName>
</protein>
<comment type="similarity">
    <text evidence="7">Belongs to the binding-protein-dependent transport system permease family.</text>
</comment>
<gene>
    <name evidence="9" type="ORF">GCM10009836_32700</name>
</gene>
<comment type="subcellular location">
    <subcellularLocation>
        <location evidence="1 7">Cell membrane</location>
        <topology evidence="1 7">Multi-pass membrane protein</topology>
    </subcellularLocation>
</comment>
<dbReference type="InterPro" id="IPR050366">
    <property type="entry name" value="BP-dependent_transpt_permease"/>
</dbReference>